<dbReference type="InterPro" id="IPR051945">
    <property type="entry name" value="RRM_MRD1_RNA_proc_ribogen"/>
</dbReference>
<dbReference type="InterPro" id="IPR035979">
    <property type="entry name" value="RBD_domain_sf"/>
</dbReference>
<feature type="compositionally biased region" description="Basic and acidic residues" evidence="6">
    <location>
        <begin position="689"/>
        <end position="706"/>
    </location>
</feature>
<feature type="region of interest" description="Disordered" evidence="6">
    <location>
        <begin position="940"/>
        <end position="1000"/>
    </location>
</feature>
<feature type="region of interest" description="Disordered" evidence="6">
    <location>
        <begin position="1320"/>
        <end position="1400"/>
    </location>
</feature>
<dbReference type="CDD" id="cd12415">
    <property type="entry name" value="RRM3_RBM28_like"/>
    <property type="match status" value="1"/>
</dbReference>
<dbReference type="InterPro" id="IPR000504">
    <property type="entry name" value="RRM_dom"/>
</dbReference>
<evidence type="ECO:0000256" key="2">
    <source>
        <dbReference type="ARBA" id="ARBA00022737"/>
    </source>
</evidence>
<feature type="domain" description="RRM" evidence="7">
    <location>
        <begin position="413"/>
        <end position="507"/>
    </location>
</feature>
<evidence type="ECO:0000313" key="9">
    <source>
        <dbReference type="Proteomes" id="UP001249851"/>
    </source>
</evidence>
<dbReference type="GO" id="GO:0003729">
    <property type="term" value="F:mRNA binding"/>
    <property type="evidence" value="ECO:0007669"/>
    <property type="project" value="TreeGrafter"/>
</dbReference>
<feature type="compositionally biased region" description="Basic and acidic residues" evidence="6">
    <location>
        <begin position="117"/>
        <end position="135"/>
    </location>
</feature>
<keyword evidence="2" id="KW-0677">Repeat</keyword>
<reference evidence="8" key="1">
    <citation type="journal article" date="2023" name="G3 (Bethesda)">
        <title>Whole genome assembly and annotation of the endangered Caribbean coral Acropora cervicornis.</title>
        <authorList>
            <person name="Selwyn J.D."/>
            <person name="Vollmer S.V."/>
        </authorList>
    </citation>
    <scope>NUCLEOTIDE SEQUENCE</scope>
    <source>
        <strain evidence="8">K2</strain>
    </source>
</reference>
<feature type="compositionally biased region" description="Basic and acidic residues" evidence="6">
    <location>
        <begin position="1320"/>
        <end position="1359"/>
    </location>
</feature>
<feature type="domain" description="RRM" evidence="7">
    <location>
        <begin position="537"/>
        <end position="628"/>
    </location>
</feature>
<gene>
    <name evidence="8" type="ORF">P5673_029414</name>
</gene>
<feature type="compositionally biased region" description="Basic and acidic residues" evidence="6">
    <location>
        <begin position="638"/>
        <end position="666"/>
    </location>
</feature>
<dbReference type="SUPFAM" id="SSF54928">
    <property type="entry name" value="RNA-binding domain, RBD"/>
    <property type="match status" value="7"/>
</dbReference>
<dbReference type="Gene3D" id="3.30.70.330">
    <property type="match status" value="9"/>
</dbReference>
<dbReference type="CDD" id="cd12416">
    <property type="entry name" value="RRM4_RBM28_like"/>
    <property type="match status" value="2"/>
</dbReference>
<feature type="domain" description="RRM" evidence="7">
    <location>
        <begin position="858"/>
        <end position="945"/>
    </location>
</feature>
<feature type="domain" description="RRM" evidence="7">
    <location>
        <begin position="1003"/>
        <end position="1078"/>
    </location>
</feature>
<dbReference type="Proteomes" id="UP001249851">
    <property type="component" value="Unassembled WGS sequence"/>
</dbReference>
<feature type="region of interest" description="Disordered" evidence="6">
    <location>
        <begin position="637"/>
        <end position="821"/>
    </location>
</feature>
<feature type="compositionally biased region" description="Acidic residues" evidence="6">
    <location>
        <begin position="378"/>
        <end position="391"/>
    </location>
</feature>
<sequence length="1400" mass="157766">MADDCLKEKKSENPALVSQKVVFVRNLPLSANDQDLENVFTEIGPILNAFVVRDKGQTEGCRGFGFVVFALVEDAQKAVDTVTTLHGRRLFMCFANKKPKREKRKLKQGENAVDESDEKHAKDGQNNKEIAKDVYSENQEPPAKKFKGEKKSKSQRKNEGNELGRTVVITGLTYELKPNHIRKRCRKIGNVEKVTFPVEGREKATAFVVFESHKDAREVVTKLSGRTFKGNTINVVLLSREGKVPSQKSLKKSRLIVRNLSFKCKPEELRDFFSKFGQVTDVHIPKKSDGERKCNAGFGFVQFSNVFEAARAIKESNTKEIVGNSAHEDEDENVDNEGLSDDGDSGENEVDSSDEGHEVSDESDDDSSDKEEEHSDDKVEEDGENKDIDEEEKQKDALATQKPKRLPDVKEGKTLFIRNLSFDSTEESLHKLMEQFGQVEYCTVVMDKKMNHSRGMAFVKFKTMESAEKCLAKAGNEDSGLLLDSFRLSITKAVTPGKAAELKKEKKAEAKNENKDKRNLYLATEGLIYPGSTAAEGLLCVRNLPLNVDDKKLAEIFSTVTSKKVPVKKVLIMRSKDRKDTAGRQRSLGFGFVEFRNHKDALATLRATNNNPGIFSADRRPIVEFAVENSVVIKAKKRREEKVHQRQGEGHAPIEKTKTNKEIRLEKKQKRKEARQRKREAKKKRKLGQTKEGHPDESNQTKDLNGRRKKTSNESTWKEVKGRQNFPPKVPVARKLVKNGQQERKQVSRVSLSARKSDMSTHSAEASPTSNKRKLESSEKRLSKNVPETGGSSSLFANGAGNLVNKRRKGARRKEQEEKEESNFSALVNKYKLKLFGKDEGQTSVCSIYVTIKHMALVKVFVRNLPLSTNEQDLENVFTEIGPILNASVVRDKGQTEGCRGFGFVVFALVEDAQKAVDTVTTLHGRRLFMCFANKKPKREKRKLKQGENAVDESDEKHAKDGQNNKEIAKDVYSENQEPPAKKFKGEKKSKSQRKNEGNELGRTVVITGLTYELKPNHIRKRCRKIGNVEKVTFPVEGREKATAFVVFESHKDAREVVTKLSGRIFKGNTINVVLLSREGKAPSQKSPRKSKLIVRNLPFQCKPEELRDSFSKFGQVTDVHIPKKSDGERKCNAGFGFVQFSNVFEAARAIKESNTKEIVGLLPLESFRLSITKAVTPGKAAELKKEKKAEAKNENKDKRNLYLATEGLIYPGSTAAEGLLCVRNLPLNVDDKKLAEIVSTATSKKVHVKKVLIMRSKDLKDTAGRQRSLGFGFVQFRNHKDALATLRATNNNPGIFSADRRPIVEFAVENSVVIKAKKRREEKVHHRQREGEGHAPIENTKTNKEIRLEKKQKRGETGKRKREAKKKRTLGQAKEGHPDESNQTKDLNRRRRKIANEST</sequence>
<accession>A0AAD9UUD0</accession>
<feature type="domain" description="RRM" evidence="7">
    <location>
        <begin position="1091"/>
        <end position="1177"/>
    </location>
</feature>
<comment type="caution">
    <text evidence="8">The sequence shown here is derived from an EMBL/GenBank/DDBJ whole genome shotgun (WGS) entry which is preliminary data.</text>
</comment>
<dbReference type="InterPro" id="IPR012677">
    <property type="entry name" value="Nucleotide-bd_a/b_plait_sf"/>
</dbReference>
<evidence type="ECO:0000259" key="7">
    <source>
        <dbReference type="PROSITE" id="PS50102"/>
    </source>
</evidence>
<reference evidence="8" key="2">
    <citation type="journal article" date="2023" name="Science">
        <title>Genomic signatures of disease resistance in endangered staghorn corals.</title>
        <authorList>
            <person name="Vollmer S.V."/>
            <person name="Selwyn J.D."/>
            <person name="Despard B.A."/>
            <person name="Roesel C.L."/>
        </authorList>
    </citation>
    <scope>NUCLEOTIDE SEQUENCE</scope>
    <source>
        <strain evidence="8">K2</strain>
    </source>
</reference>
<dbReference type="FunFam" id="3.30.70.330:FF:000182">
    <property type="entry name" value="RNA-binding motif protein 28"/>
    <property type="match status" value="2"/>
</dbReference>
<organism evidence="8 9">
    <name type="scientific">Acropora cervicornis</name>
    <name type="common">Staghorn coral</name>
    <dbReference type="NCBI Taxonomy" id="6130"/>
    <lineage>
        <taxon>Eukaryota</taxon>
        <taxon>Metazoa</taxon>
        <taxon>Cnidaria</taxon>
        <taxon>Anthozoa</taxon>
        <taxon>Hexacorallia</taxon>
        <taxon>Scleractinia</taxon>
        <taxon>Astrocoeniina</taxon>
        <taxon>Acroporidae</taxon>
        <taxon>Acropora</taxon>
    </lineage>
</organism>
<name>A0AAD9UUD0_ACRCE</name>
<feature type="compositionally biased region" description="Basic and acidic residues" evidence="6">
    <location>
        <begin position="773"/>
        <end position="782"/>
    </location>
</feature>
<dbReference type="CDD" id="cd00590">
    <property type="entry name" value="RRM_SF"/>
    <property type="match status" value="2"/>
</dbReference>
<dbReference type="Pfam" id="PF00076">
    <property type="entry name" value="RRM_1"/>
    <property type="match status" value="8"/>
</dbReference>
<dbReference type="PROSITE" id="PS50102">
    <property type="entry name" value="RRM"/>
    <property type="match status" value="9"/>
</dbReference>
<feature type="compositionally biased region" description="Polar residues" evidence="6">
    <location>
        <begin position="760"/>
        <end position="770"/>
    </location>
</feature>
<evidence type="ECO:0000256" key="5">
    <source>
        <dbReference type="PROSITE-ProRule" id="PRU00176"/>
    </source>
</evidence>
<keyword evidence="9" id="KW-1185">Reference proteome</keyword>
<feature type="compositionally biased region" description="Acidic residues" evidence="6">
    <location>
        <begin position="361"/>
        <end position="370"/>
    </location>
</feature>
<feature type="compositionally biased region" description="Basic and acidic residues" evidence="6">
    <location>
        <begin position="149"/>
        <end position="162"/>
    </location>
</feature>
<dbReference type="PANTHER" id="PTHR48039:SF5">
    <property type="entry name" value="RNA-BINDING PROTEIN 28"/>
    <property type="match status" value="1"/>
</dbReference>
<feature type="domain" description="RRM" evidence="7">
    <location>
        <begin position="20"/>
        <end position="107"/>
    </location>
</feature>
<feature type="region of interest" description="Disordered" evidence="6">
    <location>
        <begin position="320"/>
        <end position="406"/>
    </location>
</feature>
<feature type="domain" description="RRM" evidence="7">
    <location>
        <begin position="1219"/>
        <end position="1310"/>
    </location>
</feature>
<protein>
    <submittedName>
        <fullName evidence="8">RNA-binding protein 28</fullName>
    </submittedName>
</protein>
<dbReference type="EMBL" id="JARQWQ010000117">
    <property type="protein sequence ID" value="KAK2549965.1"/>
    <property type="molecule type" value="Genomic_DNA"/>
</dbReference>
<feature type="compositionally biased region" description="Acidic residues" evidence="6">
    <location>
        <begin position="328"/>
        <end position="353"/>
    </location>
</feature>
<feature type="compositionally biased region" description="Basic and acidic residues" evidence="6">
    <location>
        <begin position="1375"/>
        <end position="1388"/>
    </location>
</feature>
<feature type="domain" description="RRM" evidence="7">
    <location>
        <begin position="253"/>
        <end position="333"/>
    </location>
</feature>
<feature type="compositionally biased region" description="Basic and acidic residues" evidence="6">
    <location>
        <begin position="955"/>
        <end position="973"/>
    </location>
</feature>
<feature type="domain" description="RRM" evidence="7">
    <location>
        <begin position="165"/>
        <end position="240"/>
    </location>
</feature>
<keyword evidence="3 5" id="KW-0694">RNA-binding</keyword>
<evidence type="ECO:0000256" key="1">
    <source>
        <dbReference type="ARBA" id="ARBA00004123"/>
    </source>
</evidence>
<feature type="compositionally biased region" description="Basic residues" evidence="6">
    <location>
        <begin position="667"/>
        <end position="688"/>
    </location>
</feature>
<feature type="compositionally biased region" description="Basic and acidic residues" evidence="6">
    <location>
        <begin position="987"/>
        <end position="1000"/>
    </location>
</feature>
<dbReference type="GO" id="GO:0005730">
    <property type="term" value="C:nucleolus"/>
    <property type="evidence" value="ECO:0007669"/>
    <property type="project" value="TreeGrafter"/>
</dbReference>
<evidence type="ECO:0000256" key="6">
    <source>
        <dbReference type="SAM" id="MobiDB-lite"/>
    </source>
</evidence>
<dbReference type="SMART" id="SM00361">
    <property type="entry name" value="RRM_1"/>
    <property type="match status" value="5"/>
</dbReference>
<evidence type="ECO:0000256" key="4">
    <source>
        <dbReference type="ARBA" id="ARBA00023242"/>
    </source>
</evidence>
<evidence type="ECO:0000313" key="8">
    <source>
        <dbReference type="EMBL" id="KAK2549965.1"/>
    </source>
</evidence>
<keyword evidence="4" id="KW-0539">Nucleus</keyword>
<comment type="subcellular location">
    <subcellularLocation>
        <location evidence="1">Nucleus</location>
    </subcellularLocation>
</comment>
<dbReference type="InterPro" id="IPR003954">
    <property type="entry name" value="RRM_euk-type"/>
</dbReference>
<evidence type="ECO:0000256" key="3">
    <source>
        <dbReference type="ARBA" id="ARBA00022884"/>
    </source>
</evidence>
<feature type="region of interest" description="Disordered" evidence="6">
    <location>
        <begin position="102"/>
        <end position="162"/>
    </location>
</feature>
<feature type="compositionally biased region" description="Basic residues" evidence="6">
    <location>
        <begin position="1360"/>
        <end position="1370"/>
    </location>
</feature>
<dbReference type="PANTHER" id="PTHR48039">
    <property type="entry name" value="RNA-BINDING MOTIF PROTEIN 14B"/>
    <property type="match status" value="1"/>
</dbReference>
<dbReference type="SMART" id="SM00360">
    <property type="entry name" value="RRM"/>
    <property type="match status" value="9"/>
</dbReference>
<proteinExistence type="predicted"/>